<feature type="domain" description="Coatomer alpha subunit C-terminal" evidence="19">
    <location>
        <begin position="819"/>
        <end position="1216"/>
    </location>
</feature>
<dbReference type="InterPro" id="IPR015943">
    <property type="entry name" value="WD40/YVTN_repeat-like_dom_sf"/>
</dbReference>
<name>A0A1W0WQG3_HYPEX</name>
<comment type="function">
    <text evidence="12">Xenin stimulates exocrine pancreatic secretion. It inhibits pentagastrin-stimulated secretion of acid, to induce exocrine pancreatic secretion and to affect small and large intestinal motility. In the gut, xenin interacts with the neurotensin receptor.</text>
</comment>
<evidence type="ECO:0000256" key="13">
    <source>
        <dbReference type="ARBA" id="ARBA00062633"/>
    </source>
</evidence>
<dbReference type="PANTHER" id="PTHR19876">
    <property type="entry name" value="COATOMER"/>
    <property type="match status" value="1"/>
</dbReference>
<protein>
    <recommendedName>
        <fullName evidence="14 15">Coatomer subunit alpha</fullName>
    </recommendedName>
</protein>
<dbReference type="EMBL" id="MTYJ01000060">
    <property type="protein sequence ID" value="OQV17445.1"/>
    <property type="molecule type" value="Genomic_DNA"/>
</dbReference>
<evidence type="ECO:0000256" key="1">
    <source>
        <dbReference type="ARBA" id="ARBA00004255"/>
    </source>
</evidence>
<keyword evidence="7 15" id="KW-0931">ER-Golgi transport</keyword>
<dbReference type="InterPro" id="IPR010714">
    <property type="entry name" value="Coatomer_asu_C"/>
</dbReference>
<evidence type="ECO:0000256" key="16">
    <source>
        <dbReference type="PROSITE-ProRule" id="PRU00221"/>
    </source>
</evidence>
<keyword evidence="6" id="KW-0677">Repeat</keyword>
<evidence type="ECO:0000256" key="7">
    <source>
        <dbReference type="ARBA" id="ARBA00022892"/>
    </source>
</evidence>
<evidence type="ECO:0000259" key="20">
    <source>
        <dbReference type="Pfam" id="PF23953"/>
    </source>
</evidence>
<dbReference type="AlphaFoldDB" id="A0A1W0WQG3"/>
<dbReference type="InterPro" id="IPR056176">
    <property type="entry name" value="TPR_COPA_B"/>
</dbReference>
<keyword evidence="22" id="KW-1185">Reference proteome</keyword>
<feature type="domain" description="COPA/B TPR" evidence="20">
    <location>
        <begin position="614"/>
        <end position="773"/>
    </location>
</feature>
<evidence type="ECO:0000256" key="6">
    <source>
        <dbReference type="ARBA" id="ARBA00022737"/>
    </source>
</evidence>
<evidence type="ECO:0000313" key="22">
    <source>
        <dbReference type="Proteomes" id="UP000192578"/>
    </source>
</evidence>
<evidence type="ECO:0000256" key="2">
    <source>
        <dbReference type="ARBA" id="ARBA00004347"/>
    </source>
</evidence>
<dbReference type="SUPFAM" id="SSF50978">
    <property type="entry name" value="WD40 repeat-like"/>
    <property type="match status" value="1"/>
</dbReference>
<dbReference type="FunFam" id="2.130.10.10:FF:000010">
    <property type="entry name" value="Coatomer subunit alpha"/>
    <property type="match status" value="1"/>
</dbReference>
<dbReference type="OrthoDB" id="10261470at2759"/>
<dbReference type="GO" id="GO:0006891">
    <property type="term" value="P:intra-Golgi vesicle-mediated transport"/>
    <property type="evidence" value="ECO:0007669"/>
    <property type="project" value="TreeGrafter"/>
</dbReference>
<feature type="repeat" description="WD" evidence="16">
    <location>
        <begin position="131"/>
        <end position="165"/>
    </location>
</feature>
<keyword evidence="5 16" id="KW-0853">WD repeat</keyword>
<comment type="subunit">
    <text evidence="13">Oligomeric complex that consists of at least the alpha, beta, beta', gamma, delta, epsilon and zeta subunits. Interacts with SCYL1. Interacts with JAGN1. Interacts with TMEM41B. Interacts with SVEP1. Probably interacts with PEX11A.</text>
</comment>
<evidence type="ECO:0000259" key="18">
    <source>
        <dbReference type="Pfam" id="PF04053"/>
    </source>
</evidence>
<feature type="repeat" description="WD" evidence="16">
    <location>
        <begin position="202"/>
        <end position="233"/>
    </location>
</feature>
<dbReference type="Pfam" id="PF00400">
    <property type="entry name" value="WD40"/>
    <property type="match status" value="6"/>
</dbReference>
<evidence type="ECO:0000256" key="17">
    <source>
        <dbReference type="SAM" id="MobiDB-lite"/>
    </source>
</evidence>
<evidence type="ECO:0000256" key="9">
    <source>
        <dbReference type="ARBA" id="ARBA00023034"/>
    </source>
</evidence>
<dbReference type="Pfam" id="PF04053">
    <property type="entry name" value="B-prop_COPA_B_2nd"/>
    <property type="match status" value="1"/>
</dbReference>
<dbReference type="InterPro" id="IPR019775">
    <property type="entry name" value="WD40_repeat_CS"/>
</dbReference>
<evidence type="ECO:0000256" key="11">
    <source>
        <dbReference type="ARBA" id="ARBA00024791"/>
    </source>
</evidence>
<feature type="compositionally biased region" description="Acidic residues" evidence="17">
    <location>
        <begin position="841"/>
        <end position="859"/>
    </location>
</feature>
<keyword evidence="9 15" id="KW-0333">Golgi apparatus</keyword>
<dbReference type="InterPro" id="IPR006692">
    <property type="entry name" value="Beta-prop_COPA/B_2nd"/>
</dbReference>
<feature type="repeat" description="WD" evidence="16">
    <location>
        <begin position="246"/>
        <end position="287"/>
    </location>
</feature>
<dbReference type="GO" id="GO:0006890">
    <property type="term" value="P:retrograde vesicle-mediated transport, Golgi to endoplasmic reticulum"/>
    <property type="evidence" value="ECO:0007669"/>
    <property type="project" value="TreeGrafter"/>
</dbReference>
<proteinExistence type="predicted"/>
<dbReference type="GO" id="GO:0006888">
    <property type="term" value="P:endoplasmic reticulum to Golgi vesicle-mediated transport"/>
    <property type="evidence" value="ECO:0007669"/>
    <property type="project" value="InterPro"/>
</dbReference>
<evidence type="ECO:0000256" key="10">
    <source>
        <dbReference type="ARBA" id="ARBA00023136"/>
    </source>
</evidence>
<dbReference type="PRINTS" id="PR00320">
    <property type="entry name" value="GPROTEINBRPT"/>
</dbReference>
<dbReference type="PANTHER" id="PTHR19876:SF1">
    <property type="entry name" value="COATOMER SUBUNIT ALPHA"/>
    <property type="match status" value="1"/>
</dbReference>
<comment type="subcellular location">
    <subcellularLocation>
        <location evidence="15">Cytoplasm</location>
    </subcellularLocation>
    <subcellularLocation>
        <location evidence="1 15">Golgi apparatus membrane</location>
        <topology evidence="1 15">Peripheral membrane protein</topology>
        <orientation evidence="1">Cytoplasmic side</orientation>
    </subcellularLocation>
    <subcellularLocation>
        <location evidence="2">Cytoplasmic vesicle</location>
        <location evidence="2">COPI-coated vesicle membrane</location>
        <topology evidence="2">Peripheral membrane protein</topology>
        <orientation evidence="2">Cytoplasmic side</orientation>
    </subcellularLocation>
</comment>
<gene>
    <name evidence="21" type="ORF">BV898_08380</name>
</gene>
<dbReference type="CDD" id="cd22948">
    <property type="entry name" value="Coatomer_WDAD_alpha"/>
    <property type="match status" value="1"/>
</dbReference>
<dbReference type="InterPro" id="IPR050844">
    <property type="entry name" value="Coatomer_complex_subunit"/>
</dbReference>
<dbReference type="Gene3D" id="1.25.40.470">
    <property type="match status" value="1"/>
</dbReference>
<dbReference type="GO" id="GO:0006886">
    <property type="term" value="P:intracellular protein transport"/>
    <property type="evidence" value="ECO:0007669"/>
    <property type="project" value="UniProtKB-UniRule"/>
</dbReference>
<feature type="domain" description="COPA/B second beta-propeller" evidence="18">
    <location>
        <begin position="344"/>
        <end position="587"/>
    </location>
</feature>
<dbReference type="InterPro" id="IPR016391">
    <property type="entry name" value="Coatomer_asu"/>
</dbReference>
<dbReference type="Pfam" id="PF23953">
    <property type="entry name" value="TPR_COPA_B"/>
    <property type="match status" value="1"/>
</dbReference>
<dbReference type="InterPro" id="IPR020472">
    <property type="entry name" value="WD40_PAC1"/>
</dbReference>
<evidence type="ECO:0000313" key="21">
    <source>
        <dbReference type="EMBL" id="OQV17445.1"/>
    </source>
</evidence>
<dbReference type="PROSITE" id="PS50082">
    <property type="entry name" value="WD_REPEATS_2"/>
    <property type="match status" value="5"/>
</dbReference>
<feature type="repeat" description="WD" evidence="16">
    <location>
        <begin position="89"/>
        <end position="130"/>
    </location>
</feature>
<dbReference type="GO" id="GO:0005198">
    <property type="term" value="F:structural molecule activity"/>
    <property type="evidence" value="ECO:0007669"/>
    <property type="project" value="InterPro"/>
</dbReference>
<evidence type="ECO:0000256" key="5">
    <source>
        <dbReference type="ARBA" id="ARBA00022574"/>
    </source>
</evidence>
<keyword evidence="4 15" id="KW-0963">Cytoplasm</keyword>
<evidence type="ECO:0000256" key="4">
    <source>
        <dbReference type="ARBA" id="ARBA00022490"/>
    </source>
</evidence>
<dbReference type="Proteomes" id="UP000192578">
    <property type="component" value="Unassembled WGS sequence"/>
</dbReference>
<reference evidence="22" key="1">
    <citation type="submission" date="2017-01" db="EMBL/GenBank/DDBJ databases">
        <title>Comparative genomics of anhydrobiosis in the tardigrade Hypsibius dujardini.</title>
        <authorList>
            <person name="Yoshida Y."/>
            <person name="Koutsovoulos G."/>
            <person name="Laetsch D."/>
            <person name="Stevens L."/>
            <person name="Kumar S."/>
            <person name="Horikawa D."/>
            <person name="Ishino K."/>
            <person name="Komine S."/>
            <person name="Tomita M."/>
            <person name="Blaxter M."/>
            <person name="Arakawa K."/>
        </authorList>
    </citation>
    <scope>NUCLEOTIDE SEQUENCE [LARGE SCALE GENOMIC DNA]</scope>
    <source>
        <strain evidence="22">Z151</strain>
    </source>
</reference>
<organism evidence="21 22">
    <name type="scientific">Hypsibius exemplaris</name>
    <name type="common">Freshwater tardigrade</name>
    <dbReference type="NCBI Taxonomy" id="2072580"/>
    <lineage>
        <taxon>Eukaryota</taxon>
        <taxon>Metazoa</taxon>
        <taxon>Ecdysozoa</taxon>
        <taxon>Tardigrada</taxon>
        <taxon>Eutardigrada</taxon>
        <taxon>Parachela</taxon>
        <taxon>Hypsibioidea</taxon>
        <taxon>Hypsibiidae</taxon>
        <taxon>Hypsibius</taxon>
    </lineage>
</organism>
<dbReference type="FunFam" id="1.25.40.470:FF:000002">
    <property type="entry name" value="Coatomer subunit alpha"/>
    <property type="match status" value="1"/>
</dbReference>
<dbReference type="InterPro" id="IPR047312">
    <property type="entry name" value="Coatomer_alpha_WD-assoc_reg"/>
</dbReference>
<feature type="region of interest" description="Disordered" evidence="17">
    <location>
        <begin position="839"/>
        <end position="875"/>
    </location>
</feature>
<evidence type="ECO:0000256" key="3">
    <source>
        <dbReference type="ARBA" id="ARBA00022448"/>
    </source>
</evidence>
<dbReference type="SMART" id="SM00320">
    <property type="entry name" value="WD40"/>
    <property type="match status" value="7"/>
</dbReference>
<dbReference type="CDD" id="cd00200">
    <property type="entry name" value="WD40"/>
    <property type="match status" value="1"/>
</dbReference>
<dbReference type="PROSITE" id="PS50294">
    <property type="entry name" value="WD_REPEATS_REGION"/>
    <property type="match status" value="5"/>
</dbReference>
<dbReference type="Pfam" id="PF06957">
    <property type="entry name" value="COPI_C"/>
    <property type="match status" value="1"/>
</dbReference>
<dbReference type="GO" id="GO:0030126">
    <property type="term" value="C:COPI vesicle coat"/>
    <property type="evidence" value="ECO:0007669"/>
    <property type="project" value="UniProtKB-UniRule"/>
</dbReference>
<dbReference type="PROSITE" id="PS00678">
    <property type="entry name" value="WD_REPEATS_1"/>
    <property type="match status" value="1"/>
</dbReference>
<evidence type="ECO:0000256" key="8">
    <source>
        <dbReference type="ARBA" id="ARBA00022927"/>
    </source>
</evidence>
<keyword evidence="10 15" id="KW-0472">Membrane</keyword>
<evidence type="ECO:0000256" key="14">
    <source>
        <dbReference type="ARBA" id="ARBA00073979"/>
    </source>
</evidence>
<sequence>MLTKFECKSARVKGLAFHPKRPWILSSLHTGVIQLWDYRLNTMIEKYEEHEGPVRGVHFHSQQPLFVSGGDDYKIKVWNYKLRRCIFTLLGHLDYIRTTFFHHEYPWIITCSDDQTVRIWNWQSRNCINILTGHNHYVMCAQFHPTEDLVISASLDQTIRVWDISGLRKKNVAPGPGGMDSVRTPGQTELFGQTDVVVKFVLEGHDRGVNWAMFHPTAKLIVSGSDDRQVKVWRYSQEKAWEIDSCRGHYNNVSCVSFSNSQDVILSNSEDKSIRIWDLNKRTCLYTFRREHDRFWVIGAHPTLNLYAAGHDSGCIVFKLERERPAFSVNVSSNTLYYVKDHFVRALDFTTNKDMPVLQLRTGIRIPMFSAAYNPAENAILLVTKTPLGENSFYEVYTLPKDAGQRDPDMSDGKRANGSNAVWVARNRFAVLDRRANCILVKNLKNEEAAKKIPMTNCDDIFYAGTGVLLYREGEMMVLYDLQQKGPLHQARIPKTKYVVWSNDMAHVAMLGKRHVTLCTRNLEILTTVNETVNVKSGAWDENNVFVYTTGNHIKYAIVNGDHGIIRTLDFVIYITRIKGNNVYCLDRENTPRVLTIDPTEYKFKLAVSQRRYDEVLHMVKHSKLIGQSIIAYLQQKGYPEVALHFVKDDKTRFTLALECGNIEIALEAARSIDDKPCWERLAEAALLQGNHQVVEMAYQRTKNFDKLSFLYLITGNLEKLRKMMKIAEVRKDNSGQFRDALFLGDVGEQIKILEHSGQHSLAFLAAETYGYEDAAARLAKHFEEGEQKPTASADATVFKPSPPLQRFEENWPLLTVSKSFFEGAASVSKTATKLAASTDVADDVPEQGWGDEDGDLFGDGEGAGASGKEDEEGAGWDVDEELDIPVDIVPATAEGKEETGYFVPPPRGNSLPANWVSHSQLVIDHVLAGSFETACRLLHDQIGVVQFAPLKETMLSLFKNSRVVYQPLPITTSLFAYPMRNWQDHNVKNLAPAVVLQLSDLVERLQACYQLTTTGKFVDALEKLRKIMWSIPLLVVANNQEQAEAQQLLEIAREYALGLSMELARKDLGKDSLEDNRRSCELAAYFTHCNLQPVHQILTLRTAMTLAFKLKNFKTAGSFARRLLELGPKPEVAQQARKIQQVCDQTPSDAVPLAYDEHNPFTICAYSFTPIYRGKPEVKSAFCGASYHVQYQGQVCNIDQISQIGKSSAGLKIMARPGR</sequence>
<accession>A0A1W0WQG3</accession>
<evidence type="ECO:0000256" key="15">
    <source>
        <dbReference type="PIRNR" id="PIRNR003354"/>
    </source>
</evidence>
<evidence type="ECO:0000256" key="12">
    <source>
        <dbReference type="ARBA" id="ARBA00057585"/>
    </source>
</evidence>
<evidence type="ECO:0000259" key="19">
    <source>
        <dbReference type="Pfam" id="PF06957"/>
    </source>
</evidence>
<dbReference type="GO" id="GO:0000139">
    <property type="term" value="C:Golgi membrane"/>
    <property type="evidence" value="ECO:0007669"/>
    <property type="project" value="UniProtKB-SubCell"/>
</dbReference>
<keyword evidence="3 15" id="KW-0813">Transport</keyword>
<comment type="caution">
    <text evidence="21">The sequence shown here is derived from an EMBL/GenBank/DDBJ whole genome shotgun (WGS) entry which is preliminary data.</text>
</comment>
<dbReference type="InterPro" id="IPR001680">
    <property type="entry name" value="WD40_rpt"/>
</dbReference>
<dbReference type="PIRSF" id="PIRSF003354">
    <property type="entry name" value="Coatomer_alpha_subunit"/>
    <property type="match status" value="1"/>
</dbReference>
<keyword evidence="8 15" id="KW-0653">Protein transport</keyword>
<dbReference type="Gene3D" id="2.130.10.10">
    <property type="entry name" value="YVTN repeat-like/Quinoprotein amine dehydrogenase"/>
    <property type="match status" value="1"/>
</dbReference>
<dbReference type="InterPro" id="IPR036322">
    <property type="entry name" value="WD40_repeat_dom_sf"/>
</dbReference>
<comment type="function">
    <text evidence="11">The coatomer is a cytosolic protein complex that binds to dilysine motifs and reversibly associates with Golgi non-clathrin-coated vesicles, which further mediate biosynthetic protein transport from the ER, via the Golgi up to the trans Golgi network. Coatomer complex is required for budding from Golgi membranes, and is essential for the retrograde Golgi-to-ER transport of dilysine-tagged proteins. In mammals, the coatomer can only be recruited by membranes associated to ADP-ribosylation factors (ARFs), which are small GTP-binding proteins; the complex also influences the Golgi structural integrity, as well as the processing, activity, and endocytic recycling of LDL receptors.</text>
</comment>
<feature type="repeat" description="WD" evidence="16">
    <location>
        <begin position="47"/>
        <end position="88"/>
    </location>
</feature>